<comment type="caution">
    <text evidence="7">The sequence shown here is derived from an EMBL/GenBank/DDBJ whole genome shotgun (WGS) entry which is preliminary data.</text>
</comment>
<dbReference type="PANTHER" id="PTHR21266:SF59">
    <property type="entry name" value="BLR4922 PROTEIN"/>
    <property type="match status" value="1"/>
</dbReference>
<evidence type="ECO:0000256" key="4">
    <source>
        <dbReference type="ARBA" id="ARBA00023004"/>
    </source>
</evidence>
<evidence type="ECO:0000313" key="7">
    <source>
        <dbReference type="EMBL" id="GHI86597.1"/>
    </source>
</evidence>
<dbReference type="Pfam" id="PF19301">
    <property type="entry name" value="LigXa_C"/>
    <property type="match status" value="1"/>
</dbReference>
<dbReference type="Gene3D" id="2.102.10.10">
    <property type="entry name" value="Rieske [2Fe-2S] iron-sulphur domain"/>
    <property type="match status" value="1"/>
</dbReference>
<dbReference type="SUPFAM" id="SSF55961">
    <property type="entry name" value="Bet v1-like"/>
    <property type="match status" value="1"/>
</dbReference>
<dbReference type="GO" id="GO:0004497">
    <property type="term" value="F:monooxygenase activity"/>
    <property type="evidence" value="ECO:0007669"/>
    <property type="project" value="UniProtKB-ARBA"/>
</dbReference>
<keyword evidence="8" id="KW-1185">Reference proteome</keyword>
<keyword evidence="5" id="KW-0411">Iron-sulfur</keyword>
<name>A0A919LG10_9ACTN</name>
<dbReference type="GO" id="GO:0016705">
    <property type="term" value="F:oxidoreductase activity, acting on paired donors, with incorporation or reduction of molecular oxygen"/>
    <property type="evidence" value="ECO:0007669"/>
    <property type="project" value="UniProtKB-ARBA"/>
</dbReference>
<dbReference type="InterPro" id="IPR045623">
    <property type="entry name" value="LigXa_C"/>
</dbReference>
<dbReference type="PANTHER" id="PTHR21266">
    <property type="entry name" value="IRON-SULFUR DOMAIN CONTAINING PROTEIN"/>
    <property type="match status" value="1"/>
</dbReference>
<evidence type="ECO:0000256" key="2">
    <source>
        <dbReference type="ARBA" id="ARBA00022723"/>
    </source>
</evidence>
<evidence type="ECO:0000256" key="1">
    <source>
        <dbReference type="ARBA" id="ARBA00022714"/>
    </source>
</evidence>
<accession>A0A919LG10</accession>
<dbReference type="InterPro" id="IPR015881">
    <property type="entry name" value="ARHD_Rieske_2Fe_2S"/>
</dbReference>
<evidence type="ECO:0000313" key="8">
    <source>
        <dbReference type="Proteomes" id="UP000600026"/>
    </source>
</evidence>
<sequence>MGVLLGHYWMPVAVAHGWEPGQVRPVELLGRRFALFRKPDGSWSMLDERCPHRGTSLAYGMVEERGIRCPYHGWLFDTAGKCLDMPNEDPALGFQDRVSQPAYPVRERGGLVFAYLGPAPAPELPRFDLLEDPDVEIRIRTAVIPCNWLQIVENGLDPVHLEWLHGHFANHQSQQSGGDQLYDVGHHEELGFDTHELGIVKRRLLPGQDTTEEDWTVGQLVLFPLAMYVSGRSFRSLQFRVPLDDTRTWHIWYEVHEGEHARPGAVSVSEAQVFHADGTYNLDTIDGQDVMAWVTQGPITDRTRERLGQADRGITLLRRLLIEQLAAVEKNHRPRWSDLGADVITMPRRTRSRPILTDLPTS</sequence>
<dbReference type="InterPro" id="IPR050584">
    <property type="entry name" value="Cholesterol_7-desaturase"/>
</dbReference>
<gene>
    <name evidence="7" type="ORF">Sxan_39610</name>
</gene>
<dbReference type="InterPro" id="IPR036922">
    <property type="entry name" value="Rieske_2Fe-2S_sf"/>
</dbReference>
<dbReference type="InterPro" id="IPR017941">
    <property type="entry name" value="Rieske_2Fe-2S"/>
</dbReference>
<evidence type="ECO:0000259" key="6">
    <source>
        <dbReference type="PROSITE" id="PS51296"/>
    </source>
</evidence>
<keyword evidence="1" id="KW-0001">2Fe-2S</keyword>
<organism evidence="7 8">
    <name type="scientific">Streptomyces xanthophaeus</name>
    <dbReference type="NCBI Taxonomy" id="67385"/>
    <lineage>
        <taxon>Bacteria</taxon>
        <taxon>Bacillati</taxon>
        <taxon>Actinomycetota</taxon>
        <taxon>Actinomycetes</taxon>
        <taxon>Kitasatosporales</taxon>
        <taxon>Streptomycetaceae</taxon>
        <taxon>Streptomyces</taxon>
    </lineage>
</organism>
<dbReference type="Pfam" id="PF00355">
    <property type="entry name" value="Rieske"/>
    <property type="match status" value="1"/>
</dbReference>
<keyword evidence="3" id="KW-0560">Oxidoreductase</keyword>
<keyword evidence="4" id="KW-0408">Iron</keyword>
<dbReference type="PROSITE" id="PS51296">
    <property type="entry name" value="RIESKE"/>
    <property type="match status" value="1"/>
</dbReference>
<dbReference type="RefSeq" id="WP_051859158.1">
    <property type="nucleotide sequence ID" value="NZ_BNEE01000006.1"/>
</dbReference>
<dbReference type="GO" id="GO:0005506">
    <property type="term" value="F:iron ion binding"/>
    <property type="evidence" value="ECO:0007669"/>
    <property type="project" value="InterPro"/>
</dbReference>
<keyword evidence="7" id="KW-0223">Dioxygenase</keyword>
<dbReference type="SUPFAM" id="SSF50022">
    <property type="entry name" value="ISP domain"/>
    <property type="match status" value="1"/>
</dbReference>
<dbReference type="PROSITE" id="PS00570">
    <property type="entry name" value="RING_HYDROXYL_ALPHA"/>
    <property type="match status" value="1"/>
</dbReference>
<dbReference type="GO" id="GO:0051213">
    <property type="term" value="F:dioxygenase activity"/>
    <property type="evidence" value="ECO:0007669"/>
    <property type="project" value="UniProtKB-KW"/>
</dbReference>
<feature type="domain" description="Rieske" evidence="6">
    <location>
        <begin position="9"/>
        <end position="114"/>
    </location>
</feature>
<protein>
    <submittedName>
        <fullName evidence="7">Phenoxybenzoate dioxygenase</fullName>
    </submittedName>
</protein>
<evidence type="ECO:0000256" key="5">
    <source>
        <dbReference type="ARBA" id="ARBA00023014"/>
    </source>
</evidence>
<dbReference type="Gene3D" id="3.90.380.10">
    <property type="entry name" value="Naphthalene 1,2-dioxygenase Alpha Subunit, Chain A, domain 1"/>
    <property type="match status" value="1"/>
</dbReference>
<dbReference type="OrthoDB" id="5243643at2"/>
<dbReference type="AlphaFoldDB" id="A0A919LG10"/>
<dbReference type="EMBL" id="BNEE01000006">
    <property type="protein sequence ID" value="GHI86597.1"/>
    <property type="molecule type" value="Genomic_DNA"/>
</dbReference>
<dbReference type="GO" id="GO:0051537">
    <property type="term" value="F:2 iron, 2 sulfur cluster binding"/>
    <property type="evidence" value="ECO:0007669"/>
    <property type="project" value="UniProtKB-KW"/>
</dbReference>
<keyword evidence="2" id="KW-0479">Metal-binding</keyword>
<evidence type="ECO:0000256" key="3">
    <source>
        <dbReference type="ARBA" id="ARBA00023002"/>
    </source>
</evidence>
<dbReference type="Proteomes" id="UP000600026">
    <property type="component" value="Unassembled WGS sequence"/>
</dbReference>
<proteinExistence type="predicted"/>
<reference evidence="7" key="1">
    <citation type="submission" date="2020-09" db="EMBL/GenBank/DDBJ databases">
        <title>Whole genome shotgun sequence of Streptomyces xanthophaeus NBRC 12829.</title>
        <authorList>
            <person name="Komaki H."/>
            <person name="Tamura T."/>
        </authorList>
    </citation>
    <scope>NUCLEOTIDE SEQUENCE</scope>
    <source>
        <strain evidence="7">NBRC 12829</strain>
    </source>
</reference>